<organism evidence="1">
    <name type="scientific">marine sediment metagenome</name>
    <dbReference type="NCBI Taxonomy" id="412755"/>
    <lineage>
        <taxon>unclassified sequences</taxon>
        <taxon>metagenomes</taxon>
        <taxon>ecological metagenomes</taxon>
    </lineage>
</organism>
<gene>
    <name evidence="1" type="ORF">LCGC14_1509210</name>
</gene>
<accession>A0A0F9JMM0</accession>
<dbReference type="GO" id="GO:0003677">
    <property type="term" value="F:DNA binding"/>
    <property type="evidence" value="ECO:0007669"/>
    <property type="project" value="InterPro"/>
</dbReference>
<reference evidence="1" key="1">
    <citation type="journal article" date="2015" name="Nature">
        <title>Complex archaea that bridge the gap between prokaryotes and eukaryotes.</title>
        <authorList>
            <person name="Spang A."/>
            <person name="Saw J.H."/>
            <person name="Jorgensen S.L."/>
            <person name="Zaremba-Niedzwiedzka K."/>
            <person name="Martijn J."/>
            <person name="Lind A.E."/>
            <person name="van Eijk R."/>
            <person name="Schleper C."/>
            <person name="Guy L."/>
            <person name="Ettema T.J."/>
        </authorList>
    </citation>
    <scope>NUCLEOTIDE SEQUENCE</scope>
</reference>
<dbReference type="GO" id="GO:0006260">
    <property type="term" value="P:DNA replication"/>
    <property type="evidence" value="ECO:0007669"/>
    <property type="project" value="InterPro"/>
</dbReference>
<dbReference type="Gene3D" id="3.10.150.10">
    <property type="entry name" value="DNA Polymerase III, subunit A, domain 2"/>
    <property type="match status" value="1"/>
</dbReference>
<comment type="caution">
    <text evidence="1">The sequence shown here is derived from an EMBL/GenBank/DDBJ whole genome shotgun (WGS) entry which is preliminary data.</text>
</comment>
<protein>
    <submittedName>
        <fullName evidence="1">Uncharacterized protein</fullName>
    </submittedName>
</protein>
<dbReference type="EMBL" id="LAZR01011058">
    <property type="protein sequence ID" value="KKM63661.1"/>
    <property type="molecule type" value="Genomic_DNA"/>
</dbReference>
<dbReference type="Gene3D" id="3.70.10.10">
    <property type="match status" value="1"/>
</dbReference>
<evidence type="ECO:0000313" key="1">
    <source>
        <dbReference type="EMBL" id="KKM63661.1"/>
    </source>
</evidence>
<dbReference type="InterPro" id="IPR001001">
    <property type="entry name" value="DNA_polIII_beta"/>
</dbReference>
<sequence length="346" mass="39293">MDELQTEDMVRIIKIIKPGLAEKQLVPGMSRFIFTGDDIVTFNGGVCVHHPLQISFKCSVNAEEFIKIINKLKTKTMNLEEKEGHLHLTSGKVRARFSTKAETEKVTEMVGSVFAEIAAENAEWQEIDAEFKKGVSMVTPSASKNRQKGTQCCLHVHENCLMCSDGKRLAIYELEKPPSPFLVEASEISSIVQADVVVNYYMVTESWIHLQDENQVVFSVRKRTGEFPYDHIFKIITEFPTDAIIKLPAEFAKAIDTASIFTEEEGKIDITVNNTEMTCQGKSITGEVSYLLDDFSYDGEEFTFPVNQSWIVEVLKGRSEMMVDRENHRVMFSDLPFTYVVSMKRR</sequence>
<dbReference type="SMART" id="SM00480">
    <property type="entry name" value="POL3Bc"/>
    <property type="match status" value="1"/>
</dbReference>
<name>A0A0F9JMM0_9ZZZZ</name>
<proteinExistence type="predicted"/>
<dbReference type="AlphaFoldDB" id="A0A0F9JMM0"/>
<dbReference type="GO" id="GO:0009360">
    <property type="term" value="C:DNA polymerase III complex"/>
    <property type="evidence" value="ECO:0007669"/>
    <property type="project" value="InterPro"/>
</dbReference>